<dbReference type="HAMAP" id="MF_01925">
    <property type="entry name" value="P5C_reductase"/>
    <property type="match status" value="1"/>
</dbReference>
<dbReference type="InterPro" id="IPR028939">
    <property type="entry name" value="P5C_Rdtase_cat_N"/>
</dbReference>
<protein>
    <recommendedName>
        <fullName evidence="4 5">Pyrroline-5-carboxylate reductase</fullName>
        <shortName evidence="4">P5C reductase</shortName>
        <shortName evidence="4">P5CR</shortName>
        <ecNumber evidence="4 5">1.5.1.2</ecNumber>
    </recommendedName>
    <alternativeName>
        <fullName evidence="4">PCA reductase</fullName>
    </alternativeName>
</protein>
<comment type="catalytic activity">
    <reaction evidence="4">
        <text>L-proline + NADP(+) = (S)-1-pyrroline-5-carboxylate + NADPH + 2 H(+)</text>
        <dbReference type="Rhea" id="RHEA:14109"/>
        <dbReference type="ChEBI" id="CHEBI:15378"/>
        <dbReference type="ChEBI" id="CHEBI:17388"/>
        <dbReference type="ChEBI" id="CHEBI:57783"/>
        <dbReference type="ChEBI" id="CHEBI:58349"/>
        <dbReference type="ChEBI" id="CHEBI:60039"/>
        <dbReference type="EC" id="1.5.1.2"/>
    </reaction>
</comment>
<dbReference type="InterPro" id="IPR000304">
    <property type="entry name" value="Pyrroline-COOH_reductase"/>
</dbReference>
<dbReference type="OrthoDB" id="9805754at2"/>
<dbReference type="PIRSF" id="PIRSF000193">
    <property type="entry name" value="Pyrrol-5-carb_rd"/>
    <property type="match status" value="1"/>
</dbReference>
<dbReference type="PANTHER" id="PTHR11645">
    <property type="entry name" value="PYRROLINE-5-CARBOXYLATE REDUCTASE"/>
    <property type="match status" value="1"/>
</dbReference>
<keyword evidence="4" id="KW-0641">Proline biosynthesis</keyword>
<comment type="pathway">
    <text evidence="4">Amino-acid biosynthesis; L-proline biosynthesis; L-proline from L-glutamate 5-semialdehyde: step 1/1.</text>
</comment>
<keyword evidence="4" id="KW-0963">Cytoplasm</keyword>
<sequence length="269" mass="28074">MSSAKSIVLIGAGRMGSALATGWLSGKASPDLSIVDPAPSEQVQNWADAGKLVLNPDPSPAGIVVLCVKPQIFPRIVESVKVWIGPKTLVVSVMGGIRLGQLTDRLETPRIIRVMPNTPGAIGKGVALMAPAPSVTKTDIEVVQRLLKSLGRVEGPMDEKMLTVATGISGCGPAYVFLLAEVMAEAAEAEGVPRDMAMRLAVETLTGSAALMAASDETPGALRKAVTSPGGITQAALDILMDDGGMPLLMRKALRAAITRDRELSRDMD</sequence>
<dbReference type="Gene3D" id="1.10.3730.10">
    <property type="entry name" value="ProC C-terminal domain-like"/>
    <property type="match status" value="1"/>
</dbReference>
<dbReference type="STRING" id="1280941.HY2_03555"/>
<dbReference type="EMBL" id="AWFB01000038">
    <property type="protein sequence ID" value="RAN31990.1"/>
    <property type="molecule type" value="Genomic_DNA"/>
</dbReference>
<accession>A0A328JW74</accession>
<comment type="similarity">
    <text evidence="1 4">Belongs to the pyrroline-5-carboxylate reductase family.</text>
</comment>
<accession>A0A062TXI4</accession>
<evidence type="ECO:0000256" key="2">
    <source>
        <dbReference type="ARBA" id="ARBA00022857"/>
    </source>
</evidence>
<dbReference type="AlphaFoldDB" id="A0A062TXI4"/>
<dbReference type="FunFam" id="1.10.3730.10:FF:000001">
    <property type="entry name" value="Pyrroline-5-carboxylate reductase"/>
    <property type="match status" value="1"/>
</dbReference>
<evidence type="ECO:0000313" key="9">
    <source>
        <dbReference type="EMBL" id="RAN31990.1"/>
    </source>
</evidence>
<feature type="domain" description="Pyrroline-5-carboxylate reductase catalytic N-terminal" evidence="7">
    <location>
        <begin position="7"/>
        <end position="94"/>
    </location>
</feature>
<evidence type="ECO:0000259" key="7">
    <source>
        <dbReference type="Pfam" id="PF03807"/>
    </source>
</evidence>
<keyword evidence="10" id="KW-1185">Reference proteome</keyword>
<keyword evidence="4" id="KW-0028">Amino-acid biosynthesis</keyword>
<evidence type="ECO:0000313" key="10">
    <source>
        <dbReference type="Proteomes" id="UP000249123"/>
    </source>
</evidence>
<dbReference type="Pfam" id="PF03807">
    <property type="entry name" value="F420_oxidored"/>
    <property type="match status" value="1"/>
</dbReference>
<dbReference type="InterPro" id="IPR029036">
    <property type="entry name" value="P5CR_dimer"/>
</dbReference>
<organism evidence="9 10">
    <name type="scientific">Hyphomonas pacifica</name>
    <dbReference type="NCBI Taxonomy" id="1280941"/>
    <lineage>
        <taxon>Bacteria</taxon>
        <taxon>Pseudomonadati</taxon>
        <taxon>Pseudomonadota</taxon>
        <taxon>Alphaproteobacteria</taxon>
        <taxon>Hyphomonadales</taxon>
        <taxon>Hyphomonadaceae</taxon>
        <taxon>Hyphomonas</taxon>
    </lineage>
</organism>
<evidence type="ECO:0000256" key="4">
    <source>
        <dbReference type="HAMAP-Rule" id="MF_01925"/>
    </source>
</evidence>
<dbReference type="GO" id="GO:0004735">
    <property type="term" value="F:pyrroline-5-carboxylate reductase activity"/>
    <property type="evidence" value="ECO:0007669"/>
    <property type="project" value="UniProtKB-UniRule"/>
</dbReference>
<comment type="caution">
    <text evidence="9">The sequence shown here is derived from an EMBL/GenBank/DDBJ whole genome shotgun (WGS) entry which is preliminary data.</text>
</comment>
<dbReference type="eggNOG" id="COG0345">
    <property type="taxonomic scope" value="Bacteria"/>
</dbReference>
<dbReference type="EC" id="1.5.1.2" evidence="4 5"/>
<evidence type="ECO:0000256" key="5">
    <source>
        <dbReference type="NCBIfam" id="TIGR00112"/>
    </source>
</evidence>
<dbReference type="SUPFAM" id="SSF51735">
    <property type="entry name" value="NAD(P)-binding Rossmann-fold domains"/>
    <property type="match status" value="1"/>
</dbReference>
<evidence type="ECO:0000256" key="1">
    <source>
        <dbReference type="ARBA" id="ARBA00005525"/>
    </source>
</evidence>
<dbReference type="SUPFAM" id="SSF48179">
    <property type="entry name" value="6-phosphogluconate dehydrogenase C-terminal domain-like"/>
    <property type="match status" value="1"/>
</dbReference>
<evidence type="ECO:0000259" key="8">
    <source>
        <dbReference type="Pfam" id="PF14748"/>
    </source>
</evidence>
<feature type="binding site" evidence="6">
    <location>
        <begin position="10"/>
        <end position="15"/>
    </location>
    <ligand>
        <name>NADP(+)</name>
        <dbReference type="ChEBI" id="CHEBI:58349"/>
    </ligand>
</feature>
<dbReference type="Proteomes" id="UP000249123">
    <property type="component" value="Unassembled WGS sequence"/>
</dbReference>
<dbReference type="Pfam" id="PF14748">
    <property type="entry name" value="P5CR_dimer"/>
    <property type="match status" value="1"/>
</dbReference>
<comment type="subcellular location">
    <subcellularLocation>
        <location evidence="4">Cytoplasm</location>
    </subcellularLocation>
</comment>
<dbReference type="InterPro" id="IPR008927">
    <property type="entry name" value="6-PGluconate_DH-like_C_sf"/>
</dbReference>
<dbReference type="NCBIfam" id="TIGR00112">
    <property type="entry name" value="proC"/>
    <property type="match status" value="1"/>
</dbReference>
<proteinExistence type="inferred from homology"/>
<comment type="catalytic activity">
    <reaction evidence="4">
        <text>L-proline + NAD(+) = (S)-1-pyrroline-5-carboxylate + NADH + 2 H(+)</text>
        <dbReference type="Rhea" id="RHEA:14105"/>
        <dbReference type="ChEBI" id="CHEBI:15378"/>
        <dbReference type="ChEBI" id="CHEBI:17388"/>
        <dbReference type="ChEBI" id="CHEBI:57540"/>
        <dbReference type="ChEBI" id="CHEBI:57945"/>
        <dbReference type="ChEBI" id="CHEBI:60039"/>
        <dbReference type="EC" id="1.5.1.2"/>
    </reaction>
</comment>
<dbReference type="GO" id="GO:0005737">
    <property type="term" value="C:cytoplasm"/>
    <property type="evidence" value="ECO:0007669"/>
    <property type="project" value="UniProtKB-SubCell"/>
</dbReference>
<keyword evidence="2 4" id="KW-0521">NADP</keyword>
<evidence type="ECO:0000256" key="3">
    <source>
        <dbReference type="ARBA" id="ARBA00023002"/>
    </source>
</evidence>
<dbReference type="PANTHER" id="PTHR11645:SF0">
    <property type="entry name" value="PYRROLINE-5-CARBOXYLATE REDUCTASE 3"/>
    <property type="match status" value="1"/>
</dbReference>
<dbReference type="InterPro" id="IPR036291">
    <property type="entry name" value="NAD(P)-bd_dom_sf"/>
</dbReference>
<keyword evidence="3 4" id="KW-0560">Oxidoreductase</keyword>
<dbReference type="Gene3D" id="3.40.50.720">
    <property type="entry name" value="NAD(P)-binding Rossmann-like Domain"/>
    <property type="match status" value="1"/>
</dbReference>
<reference evidence="9 10" key="1">
    <citation type="submission" date="2013-04" db="EMBL/GenBank/DDBJ databases">
        <title>Hyphomonas sp. T24B3 Genome Sequencing.</title>
        <authorList>
            <person name="Lai Q."/>
            <person name="Shao Z."/>
        </authorList>
    </citation>
    <scope>NUCLEOTIDE SEQUENCE [LARGE SCALE GENOMIC DNA]</scope>
    <source>
        <strain evidence="9 10">T24B3</strain>
    </source>
</reference>
<dbReference type="GO" id="GO:0055129">
    <property type="term" value="P:L-proline biosynthetic process"/>
    <property type="evidence" value="ECO:0007669"/>
    <property type="project" value="UniProtKB-UniRule"/>
</dbReference>
<name>A0A062TXI4_9PROT</name>
<dbReference type="UniPathway" id="UPA00098">
    <property type="reaction ID" value="UER00361"/>
</dbReference>
<evidence type="ECO:0000256" key="6">
    <source>
        <dbReference type="PIRSR" id="PIRSR000193-1"/>
    </source>
</evidence>
<feature type="domain" description="Pyrroline-5-carboxylate reductase dimerisation" evidence="8">
    <location>
        <begin position="159"/>
        <end position="264"/>
    </location>
</feature>
<comment type="function">
    <text evidence="4">Catalyzes the reduction of 1-pyrroline-5-carboxylate (PCA) to L-proline.</text>
</comment>
<gene>
    <name evidence="4" type="primary">proC</name>
    <name evidence="9" type="ORF">HY3_15655</name>
</gene>
<dbReference type="RefSeq" id="WP_034827727.1">
    <property type="nucleotide sequence ID" value="NZ_AWFA01000034.1"/>
</dbReference>